<protein>
    <recommendedName>
        <fullName evidence="3">UNC-45/Cro1/She4 central domain-containing protein</fullName>
    </recommendedName>
</protein>
<dbReference type="SUPFAM" id="SSF48371">
    <property type="entry name" value="ARM repeat"/>
    <property type="match status" value="2"/>
</dbReference>
<gene>
    <name evidence="4" type="ORF">FIBRA_06648</name>
</gene>
<dbReference type="InterPro" id="IPR024660">
    <property type="entry name" value="UCS_central_dom"/>
</dbReference>
<dbReference type="GO" id="GO:0005737">
    <property type="term" value="C:cytoplasm"/>
    <property type="evidence" value="ECO:0007669"/>
    <property type="project" value="UniProtKB-SubCell"/>
</dbReference>
<name>J4GC43_9APHY</name>
<evidence type="ECO:0000256" key="1">
    <source>
        <dbReference type="ARBA" id="ARBA00004496"/>
    </source>
</evidence>
<dbReference type="AlphaFoldDB" id="J4GC43"/>
<dbReference type="RefSeq" id="XP_012183751.1">
    <property type="nucleotide sequence ID" value="XM_012328361.1"/>
</dbReference>
<accession>J4GC43</accession>
<feature type="domain" description="UNC-45/Cro1/She4 central" evidence="3">
    <location>
        <begin position="6"/>
        <end position="105"/>
    </location>
</feature>
<dbReference type="EMBL" id="HE797157">
    <property type="protein sequence ID" value="CCM04468.1"/>
    <property type="molecule type" value="Genomic_DNA"/>
</dbReference>
<organism evidence="4 5">
    <name type="scientific">Fibroporia radiculosa</name>
    <dbReference type="NCBI Taxonomy" id="599839"/>
    <lineage>
        <taxon>Eukaryota</taxon>
        <taxon>Fungi</taxon>
        <taxon>Dikarya</taxon>
        <taxon>Basidiomycota</taxon>
        <taxon>Agaricomycotina</taxon>
        <taxon>Agaricomycetes</taxon>
        <taxon>Polyporales</taxon>
        <taxon>Fibroporiaceae</taxon>
        <taxon>Fibroporia</taxon>
    </lineage>
</organism>
<dbReference type="Gene3D" id="1.25.10.10">
    <property type="entry name" value="Leucine-rich Repeat Variant"/>
    <property type="match status" value="1"/>
</dbReference>
<dbReference type="GO" id="GO:0051879">
    <property type="term" value="F:Hsp90 protein binding"/>
    <property type="evidence" value="ECO:0007669"/>
    <property type="project" value="TreeGrafter"/>
</dbReference>
<comment type="subcellular location">
    <subcellularLocation>
        <location evidence="1">Cytoplasm</location>
    </subcellularLocation>
</comment>
<dbReference type="OrthoDB" id="199930at2759"/>
<dbReference type="HOGENOM" id="CLU_016305_1_0_1"/>
<dbReference type="Proteomes" id="UP000006352">
    <property type="component" value="Unassembled WGS sequence"/>
</dbReference>
<dbReference type="InterPro" id="IPR011989">
    <property type="entry name" value="ARM-like"/>
</dbReference>
<dbReference type="Pfam" id="PF11701">
    <property type="entry name" value="UNC45-central"/>
    <property type="match status" value="1"/>
</dbReference>
<keyword evidence="5" id="KW-1185">Reference proteome</keyword>
<dbReference type="GeneID" id="24099379"/>
<dbReference type="InterPro" id="IPR016024">
    <property type="entry name" value="ARM-type_fold"/>
</dbReference>
<evidence type="ECO:0000256" key="2">
    <source>
        <dbReference type="ARBA" id="ARBA00022490"/>
    </source>
</evidence>
<dbReference type="FunCoup" id="J4GC43">
    <property type="interactions" value="269"/>
</dbReference>
<reference evidence="4 5" key="1">
    <citation type="journal article" date="2012" name="Appl. Environ. Microbiol.">
        <title>Short-read sequencing for genomic analysis of the brown rot fungus Fibroporia radiculosa.</title>
        <authorList>
            <person name="Tang J.D."/>
            <person name="Perkins A.D."/>
            <person name="Sonstegard T.S."/>
            <person name="Schroeder S.G."/>
            <person name="Burgess S.C."/>
            <person name="Diehl S.V."/>
        </authorList>
    </citation>
    <scope>NUCLEOTIDE SEQUENCE [LARGE SCALE GENOMIC DNA]</scope>
    <source>
        <strain evidence="4 5">TFFH 294</strain>
    </source>
</reference>
<evidence type="ECO:0000259" key="3">
    <source>
        <dbReference type="Pfam" id="PF11701"/>
    </source>
</evidence>
<sequence length="611" mass="65903">MSETIEEQLVEGMSFLSALFEVDWQAASSIFQEDALPDLIMDAVDMFPVSSQVSLSVAHLLSQACGHKSCRALITSQVLQWLTGKSRQTNDSVLRGAAAVALVKLSRGAGENGIDVEKNRELSSDDGDLVELMRGLVVNESKTSSVADAIEGLAYMSTNARVKEALAGDTSFLKRLFSVVPRRKGTGTSSQFIQESAKSPLYGVVTIISNICSYRPRLTEEEAQIEKLKQMAKTPGSMSGGRINEDDTLEDDEHVKARGVKMIQSGVLDVLTSTVRATESRAVRLAVGKALLSLVENIENRGKVLQSGGAKALMVIIQGILPSSNARTRLLSPQLDLPEIEVIQALAKLAITSSPLQVFGPNEGALYDAIRPFALMLVQHTSNLLQRFEALMALTNLSSQGSEIANKIACAGGLMDKVELLILEDHTLVRRASTELICNLVGGCEDVFNRYGGKHSEASNSKLQVLVALCDVDDLPTRLAASGAVATLTSSQDACQALIQLQRERRRVLPIFGHLVDQSIGTYEEEQHDNNNQSAPNPGLVHRGAVCIRNLLYSIRDTAIRKELALEADRAGIVRVLVAVIKSAGNTESPALRPAAETLKWLLESGLEVAV</sequence>
<proteinExistence type="predicted"/>
<evidence type="ECO:0000313" key="4">
    <source>
        <dbReference type="EMBL" id="CCM04468.1"/>
    </source>
</evidence>
<dbReference type="PANTHER" id="PTHR45994:SF1">
    <property type="entry name" value="FI21225P1"/>
    <property type="match status" value="1"/>
</dbReference>
<dbReference type="STRING" id="599839.J4GC43"/>
<dbReference type="PANTHER" id="PTHR45994">
    <property type="entry name" value="FI21225P1"/>
    <property type="match status" value="1"/>
</dbReference>
<evidence type="ECO:0000313" key="5">
    <source>
        <dbReference type="Proteomes" id="UP000006352"/>
    </source>
</evidence>
<keyword evidence="2" id="KW-0963">Cytoplasm</keyword>
<dbReference type="InParanoid" id="J4GC43"/>